<dbReference type="Proteomes" id="UP000007494">
    <property type="component" value="Chromosome XII"/>
</dbReference>
<gene>
    <name evidence="5" type="ORF">NCLIV_061240</name>
</gene>
<dbReference type="GO" id="GO:0004045">
    <property type="term" value="F:peptidyl-tRNA hydrolase activity"/>
    <property type="evidence" value="ECO:0007669"/>
    <property type="project" value="UniProtKB-EC"/>
</dbReference>
<sequence>MDTSDGKLCPLSSEAPGSALEKQSSRAQNQQTDHSAKRTGISGVTEENAKAEGAKEKRKTGRPDPIVQYVVLRKDLQTLLGWPAGAVIAQACHACISIVASTYSDPAVQAYLAEGDSMRKVVLEVHGEEELRKERKYGIGLYSGNEQRTWHIPRLPTRSDLYFDTVSPPQRVVGFLLDSRKLFFRVREELDLLAGMLLRQLPTYICICKYASCFASMQTIVRVHALLQ</sequence>
<reference evidence="6" key="1">
    <citation type="journal article" date="2012" name="PLoS Pathog.">
        <title>Comparative genomics of the apicomplexan parasites Toxoplasma gondii and Neospora caninum: Coccidia differing in host range and transmission strategy.</title>
        <authorList>
            <person name="Reid A.J."/>
            <person name="Vermont S.J."/>
            <person name="Cotton J.A."/>
            <person name="Harris D."/>
            <person name="Hill-Cawthorne G.A."/>
            <person name="Konen-Waisman S."/>
            <person name="Latham S.M."/>
            <person name="Mourier T."/>
            <person name="Norton R."/>
            <person name="Quail M.A."/>
            <person name="Sanders M."/>
            <person name="Shanmugam D."/>
            <person name="Sohal A."/>
            <person name="Wasmuth J.D."/>
            <person name="Brunk B."/>
            <person name="Grigg M.E."/>
            <person name="Howard J.C."/>
            <person name="Parkinson J."/>
            <person name="Roos D.S."/>
            <person name="Trees A.J."/>
            <person name="Berriman M."/>
            <person name="Pain A."/>
            <person name="Wastling J.M."/>
        </authorList>
    </citation>
    <scope>NUCLEOTIDE SEQUENCE [LARGE SCALE GENOMIC DNA]</scope>
    <source>
        <strain evidence="6">Liverpool</strain>
    </source>
</reference>
<dbReference type="InterPro" id="IPR042237">
    <property type="entry name" value="PTRHD1"/>
</dbReference>
<dbReference type="InterPro" id="IPR002833">
    <property type="entry name" value="PTH2"/>
</dbReference>
<dbReference type="EC" id="3.1.1.29" evidence="1"/>
<dbReference type="VEuPathDB" id="ToxoDB:NCLIV_061240"/>
<dbReference type="Pfam" id="PF01981">
    <property type="entry name" value="PTH2"/>
    <property type="match status" value="1"/>
</dbReference>
<evidence type="ECO:0000256" key="1">
    <source>
        <dbReference type="ARBA" id="ARBA00013260"/>
    </source>
</evidence>
<evidence type="ECO:0000256" key="2">
    <source>
        <dbReference type="ARBA" id="ARBA00022801"/>
    </source>
</evidence>
<evidence type="ECO:0000313" key="5">
    <source>
        <dbReference type="EMBL" id="CBZ55700.1"/>
    </source>
</evidence>
<dbReference type="OrthoDB" id="201213at2759"/>
<accession>F0VPQ3</accession>
<dbReference type="EMBL" id="FR823393">
    <property type="protein sequence ID" value="CBZ55700.1"/>
    <property type="molecule type" value="Genomic_DNA"/>
</dbReference>
<dbReference type="PANTHER" id="PTHR46194:SF1">
    <property type="entry name" value="PEPTIDYL-TRNA HYDROLASE PTRHD1-RELATED"/>
    <property type="match status" value="1"/>
</dbReference>
<protein>
    <recommendedName>
        <fullName evidence="1">peptidyl-tRNA hydrolase</fullName>
        <ecNumber evidence="1">3.1.1.29</ecNumber>
    </recommendedName>
</protein>
<dbReference type="RefSeq" id="XP_003885726.1">
    <property type="nucleotide sequence ID" value="XM_003885677.1"/>
</dbReference>
<evidence type="ECO:0000313" key="6">
    <source>
        <dbReference type="Proteomes" id="UP000007494"/>
    </source>
</evidence>
<proteinExistence type="predicted"/>
<feature type="non-terminal residue" evidence="5">
    <location>
        <position position="228"/>
    </location>
</feature>
<dbReference type="eggNOG" id="KOG3305">
    <property type="taxonomic scope" value="Eukaryota"/>
</dbReference>
<keyword evidence="2" id="KW-0378">Hydrolase</keyword>
<evidence type="ECO:0000256" key="3">
    <source>
        <dbReference type="ARBA" id="ARBA00048707"/>
    </source>
</evidence>
<evidence type="ECO:0000256" key="4">
    <source>
        <dbReference type="SAM" id="MobiDB-lite"/>
    </source>
</evidence>
<comment type="catalytic activity">
    <reaction evidence="3">
        <text>an N-acyl-L-alpha-aminoacyl-tRNA + H2O = an N-acyl-L-amino acid + a tRNA + H(+)</text>
        <dbReference type="Rhea" id="RHEA:54448"/>
        <dbReference type="Rhea" id="RHEA-COMP:10123"/>
        <dbReference type="Rhea" id="RHEA-COMP:13883"/>
        <dbReference type="ChEBI" id="CHEBI:15377"/>
        <dbReference type="ChEBI" id="CHEBI:15378"/>
        <dbReference type="ChEBI" id="CHEBI:59874"/>
        <dbReference type="ChEBI" id="CHEBI:78442"/>
        <dbReference type="ChEBI" id="CHEBI:138191"/>
        <dbReference type="EC" id="3.1.1.29"/>
    </reaction>
</comment>
<feature type="region of interest" description="Disordered" evidence="4">
    <location>
        <begin position="1"/>
        <end position="60"/>
    </location>
</feature>
<dbReference type="AlphaFoldDB" id="F0VPQ3"/>
<dbReference type="PANTHER" id="PTHR46194">
    <property type="entry name" value="PEPTIDYL-TRNA HYDROLASE PTRHD1-RELATED"/>
    <property type="match status" value="1"/>
</dbReference>
<dbReference type="SUPFAM" id="SSF102462">
    <property type="entry name" value="Peptidyl-tRNA hydrolase II"/>
    <property type="match status" value="1"/>
</dbReference>
<feature type="compositionally biased region" description="Polar residues" evidence="4">
    <location>
        <begin position="21"/>
        <end position="33"/>
    </location>
</feature>
<dbReference type="InParanoid" id="F0VPQ3"/>
<name>F0VPQ3_NEOCL</name>
<dbReference type="GeneID" id="13441131"/>
<dbReference type="InterPro" id="IPR023476">
    <property type="entry name" value="Pep_tRNA_hydro_II_dom_sf"/>
</dbReference>
<keyword evidence="6" id="KW-1185">Reference proteome</keyword>
<organism evidence="5 6">
    <name type="scientific">Neospora caninum (strain Liverpool)</name>
    <dbReference type="NCBI Taxonomy" id="572307"/>
    <lineage>
        <taxon>Eukaryota</taxon>
        <taxon>Sar</taxon>
        <taxon>Alveolata</taxon>
        <taxon>Apicomplexa</taxon>
        <taxon>Conoidasida</taxon>
        <taxon>Coccidia</taxon>
        <taxon>Eucoccidiorida</taxon>
        <taxon>Eimeriorina</taxon>
        <taxon>Sarcocystidae</taxon>
        <taxon>Neospora</taxon>
    </lineage>
</organism>
<dbReference type="Gene3D" id="3.40.1490.10">
    <property type="entry name" value="Bit1"/>
    <property type="match status" value="1"/>
</dbReference>